<evidence type="ECO:0000313" key="1">
    <source>
        <dbReference type="EMBL" id="GCL65672.1"/>
    </source>
</evidence>
<reference evidence="2" key="1">
    <citation type="submission" date="2019-03" db="EMBL/GenBank/DDBJ databases">
        <title>Aquabacterium pictum sp.nov., the first bacteriochlorophyll a-containing freshwater bacterium in the genus Aquabacterium of the class Betaproteobacteria.</title>
        <authorList>
            <person name="Hirose S."/>
            <person name="Tank M."/>
            <person name="Hara E."/>
            <person name="Tamaki H."/>
            <person name="Takaichi S."/>
            <person name="Haruta S."/>
            <person name="Hanada S."/>
        </authorList>
    </citation>
    <scope>NUCLEOTIDE SEQUENCE [LARGE SCALE GENOMIC DNA]</scope>
    <source>
        <strain evidence="2">W35</strain>
    </source>
</reference>
<protein>
    <recommendedName>
        <fullName evidence="3">Transposase InsH N-terminal domain-containing protein</fullName>
    </recommendedName>
</protein>
<dbReference type="EMBL" id="BJCL01000018">
    <property type="protein sequence ID" value="GCL65672.1"/>
    <property type="molecule type" value="Genomic_DNA"/>
</dbReference>
<gene>
    <name evidence="1" type="ORF">AQPW35_47530</name>
</gene>
<dbReference type="Proteomes" id="UP000301751">
    <property type="component" value="Unassembled WGS sequence"/>
</dbReference>
<organism evidence="1 2">
    <name type="scientific">Pseudaquabacterium pictum</name>
    <dbReference type="NCBI Taxonomy" id="2315236"/>
    <lineage>
        <taxon>Bacteria</taxon>
        <taxon>Pseudomonadati</taxon>
        <taxon>Pseudomonadota</taxon>
        <taxon>Betaproteobacteria</taxon>
        <taxon>Burkholderiales</taxon>
        <taxon>Sphaerotilaceae</taxon>
        <taxon>Pseudaquabacterium</taxon>
    </lineage>
</organism>
<evidence type="ECO:0000313" key="2">
    <source>
        <dbReference type="Proteomes" id="UP000301751"/>
    </source>
</evidence>
<accession>A0A480AZF3</accession>
<name>A0A480AZF3_9BURK</name>
<dbReference type="AlphaFoldDB" id="A0A480AZF3"/>
<proteinExistence type="predicted"/>
<evidence type="ECO:0008006" key="3">
    <source>
        <dbReference type="Google" id="ProtNLM"/>
    </source>
</evidence>
<sequence length="78" mass="8616">MSQRSFASAEYALKKKSTGREQFLAEMERIVPWGRLDAAIAPSYPRSGRVCCRRPNSDQRGVLLVALDHLPARSAGAL</sequence>
<keyword evidence="2" id="KW-1185">Reference proteome</keyword>
<comment type="caution">
    <text evidence="1">The sequence shown here is derived from an EMBL/GenBank/DDBJ whole genome shotgun (WGS) entry which is preliminary data.</text>
</comment>